<gene>
    <name evidence="3" type="ORF">BCF33_1213</name>
</gene>
<dbReference type="PANTHER" id="PTHR43364">
    <property type="entry name" value="NADH-SPECIFIC METHYLGLYOXAL REDUCTASE-RELATED"/>
    <property type="match status" value="1"/>
</dbReference>
<dbReference type="GO" id="GO:0016491">
    <property type="term" value="F:oxidoreductase activity"/>
    <property type="evidence" value="ECO:0007669"/>
    <property type="project" value="UniProtKB-KW"/>
</dbReference>
<keyword evidence="1" id="KW-0560">Oxidoreductase</keyword>
<keyword evidence="4" id="KW-1185">Reference proteome</keyword>
<dbReference type="PANTHER" id="PTHR43364:SF4">
    <property type="entry name" value="NAD(P)-LINKED OXIDOREDUCTASE SUPERFAMILY PROTEIN"/>
    <property type="match status" value="1"/>
</dbReference>
<protein>
    <submittedName>
        <fullName evidence="3">Aryl-alcohol dehydrogenase-like predicted oxidoreductase</fullName>
    </submittedName>
</protein>
<dbReference type="InterPro" id="IPR020471">
    <property type="entry name" value="AKR"/>
</dbReference>
<dbReference type="InterPro" id="IPR036812">
    <property type="entry name" value="NAD(P)_OxRdtase_dom_sf"/>
</dbReference>
<dbReference type="RefSeq" id="WP_106159955.1">
    <property type="nucleotide sequence ID" value="NZ_PVTT01000001.1"/>
</dbReference>
<accession>A0A2T0X9G3</accession>
<dbReference type="EMBL" id="PVTT01000001">
    <property type="protein sequence ID" value="PRY95591.1"/>
    <property type="molecule type" value="Genomic_DNA"/>
</dbReference>
<evidence type="ECO:0000256" key="1">
    <source>
        <dbReference type="ARBA" id="ARBA00023002"/>
    </source>
</evidence>
<dbReference type="InterPro" id="IPR023210">
    <property type="entry name" value="NADP_OxRdtase_dom"/>
</dbReference>
<evidence type="ECO:0000313" key="3">
    <source>
        <dbReference type="EMBL" id="PRY95591.1"/>
    </source>
</evidence>
<proteinExistence type="predicted"/>
<feature type="domain" description="NADP-dependent oxidoreductase" evidence="2">
    <location>
        <begin position="16"/>
        <end position="340"/>
    </location>
</feature>
<name>A0A2T0X9G3_9RHOB</name>
<dbReference type="OrthoDB" id="9803483at2"/>
<dbReference type="Proteomes" id="UP000238801">
    <property type="component" value="Unassembled WGS sequence"/>
</dbReference>
<dbReference type="PRINTS" id="PR00069">
    <property type="entry name" value="ALDKETRDTASE"/>
</dbReference>
<dbReference type="InterPro" id="IPR050523">
    <property type="entry name" value="AKR_Detox_Biosynth"/>
</dbReference>
<reference evidence="3 4" key="1">
    <citation type="submission" date="2018-03" db="EMBL/GenBank/DDBJ databases">
        <title>Genomic Encyclopedia of Archaeal and Bacterial Type Strains, Phase II (KMG-II): from individual species to whole genera.</title>
        <authorList>
            <person name="Goeker M."/>
        </authorList>
    </citation>
    <scope>NUCLEOTIDE SEQUENCE [LARGE SCALE GENOMIC DNA]</scope>
    <source>
        <strain evidence="3 4">DSM 29318</strain>
    </source>
</reference>
<dbReference type="AlphaFoldDB" id="A0A2T0X9G3"/>
<dbReference type="Pfam" id="PF00248">
    <property type="entry name" value="Aldo_ket_red"/>
    <property type="match status" value="1"/>
</dbReference>
<evidence type="ECO:0000313" key="4">
    <source>
        <dbReference type="Proteomes" id="UP000238801"/>
    </source>
</evidence>
<dbReference type="SUPFAM" id="SSF51430">
    <property type="entry name" value="NAD(P)-linked oxidoreductase"/>
    <property type="match status" value="1"/>
</dbReference>
<dbReference type="Gene3D" id="3.20.20.100">
    <property type="entry name" value="NADP-dependent oxidoreductase domain"/>
    <property type="match status" value="1"/>
</dbReference>
<organism evidence="3 4">
    <name type="scientific">Hasllibacter halocynthiae</name>
    <dbReference type="NCBI Taxonomy" id="595589"/>
    <lineage>
        <taxon>Bacteria</taxon>
        <taxon>Pseudomonadati</taxon>
        <taxon>Pseudomonadota</taxon>
        <taxon>Alphaproteobacteria</taxon>
        <taxon>Rhodobacterales</taxon>
        <taxon>Roseobacteraceae</taxon>
        <taxon>Hasllibacter</taxon>
    </lineage>
</organism>
<sequence length="348" mass="38421">MKRTTLGRSGIDVSALCLGTMTWGTQTPPEDAHEQIDACLGHGIDFLDTAEMYPVNPVRKETVGRTEAIVGDWIRRTGRRDELVIATKCSGENGSFVREGRMVDGDVIREALDGSLRRLRTDRVDLYQLHWPNRGSYHFRQYWDYDPSGQPPKAEVDDNIADCLEALDEAKKAGKIRAWGLSNESAWGTTRWLAQAEAGRGPRVEAIQNEYSLMDRRYDTDLAELGHQEGVTLLAFSPLACGFLTGKYAGGAKPEGSRAAINDGLGGRFTDSALAAAAAYVALAREIGMEPVHLALRFCLTRPFPCIPIFGATTIEQLRTILDCSDDPLPNEVMDRIDAVHRAHPMPY</sequence>
<evidence type="ECO:0000259" key="2">
    <source>
        <dbReference type="Pfam" id="PF00248"/>
    </source>
</evidence>
<comment type="caution">
    <text evidence="3">The sequence shown here is derived from an EMBL/GenBank/DDBJ whole genome shotgun (WGS) entry which is preliminary data.</text>
</comment>